<dbReference type="Gene3D" id="6.10.140.1190">
    <property type="match status" value="1"/>
</dbReference>
<dbReference type="Proteomes" id="UP000094336">
    <property type="component" value="Unassembled WGS sequence"/>
</dbReference>
<gene>
    <name evidence="8" type="ORF">BABINDRAFT_22351</name>
</gene>
<dbReference type="STRING" id="984486.A0A1E3QPL7"/>
<dbReference type="GO" id="GO:0003735">
    <property type="term" value="F:structural constituent of ribosome"/>
    <property type="evidence" value="ECO:0007669"/>
    <property type="project" value="InterPro"/>
</dbReference>
<comment type="subcellular location">
    <subcellularLocation>
        <location evidence="1">Mitochondrion</location>
    </subcellularLocation>
</comment>
<dbReference type="GO" id="GO:0032543">
    <property type="term" value="P:mitochondrial translation"/>
    <property type="evidence" value="ECO:0007669"/>
    <property type="project" value="TreeGrafter"/>
</dbReference>
<dbReference type="InterPro" id="IPR010729">
    <property type="entry name" value="Ribosomal_uL29_mit"/>
</dbReference>
<dbReference type="RefSeq" id="XP_018984732.1">
    <property type="nucleotide sequence ID" value="XM_019131283.1"/>
</dbReference>
<keyword evidence="5" id="KW-0687">Ribonucleoprotein</keyword>
<feature type="non-terminal residue" evidence="8">
    <location>
        <position position="195"/>
    </location>
</feature>
<dbReference type="OrthoDB" id="4095160at2759"/>
<keyword evidence="4" id="KW-0496">Mitochondrion</keyword>
<dbReference type="AlphaFoldDB" id="A0A1E3QPL7"/>
<proteinExistence type="inferred from homology"/>
<evidence type="ECO:0000256" key="5">
    <source>
        <dbReference type="ARBA" id="ARBA00023274"/>
    </source>
</evidence>
<evidence type="ECO:0000313" key="8">
    <source>
        <dbReference type="EMBL" id="ODQ79404.1"/>
    </source>
</evidence>
<dbReference type="InterPro" id="IPR038340">
    <property type="entry name" value="MRP-L47_sf"/>
</dbReference>
<evidence type="ECO:0000256" key="1">
    <source>
        <dbReference type="ARBA" id="ARBA00004173"/>
    </source>
</evidence>
<dbReference type="PANTHER" id="PTHR21183:SF18">
    <property type="entry name" value="LARGE RIBOSOMAL SUBUNIT PROTEIN UL29M"/>
    <property type="match status" value="1"/>
</dbReference>
<evidence type="ECO:0000256" key="2">
    <source>
        <dbReference type="ARBA" id="ARBA00009254"/>
    </source>
</evidence>
<evidence type="ECO:0000256" key="3">
    <source>
        <dbReference type="ARBA" id="ARBA00022980"/>
    </source>
</evidence>
<dbReference type="GO" id="GO:0005762">
    <property type="term" value="C:mitochondrial large ribosomal subunit"/>
    <property type="evidence" value="ECO:0007669"/>
    <property type="project" value="TreeGrafter"/>
</dbReference>
<evidence type="ECO:0000313" key="9">
    <source>
        <dbReference type="Proteomes" id="UP000094336"/>
    </source>
</evidence>
<evidence type="ECO:0000256" key="6">
    <source>
        <dbReference type="ARBA" id="ARBA00035289"/>
    </source>
</evidence>
<dbReference type="Pfam" id="PF06984">
    <property type="entry name" value="MRP-L47"/>
    <property type="match status" value="1"/>
</dbReference>
<comment type="similarity">
    <text evidence="2">Belongs to the universal ribosomal protein uL29 family.</text>
</comment>
<dbReference type="EMBL" id="KV454432">
    <property type="protein sequence ID" value="ODQ79404.1"/>
    <property type="molecule type" value="Genomic_DNA"/>
</dbReference>
<protein>
    <recommendedName>
        <fullName evidence="6">Large ribosomal subunit protein uL29m</fullName>
    </recommendedName>
    <alternativeName>
        <fullName evidence="7">54S ribosomal protein L4, mitochondrial</fullName>
    </alternativeName>
</protein>
<keyword evidence="3" id="KW-0689">Ribosomal protein</keyword>
<accession>A0A1E3QPL7</accession>
<reference evidence="9" key="1">
    <citation type="submission" date="2016-05" db="EMBL/GenBank/DDBJ databases">
        <title>Comparative genomics of biotechnologically important yeasts.</title>
        <authorList>
            <consortium name="DOE Joint Genome Institute"/>
            <person name="Riley R."/>
            <person name="Haridas S."/>
            <person name="Wolfe K.H."/>
            <person name="Lopes M.R."/>
            <person name="Hittinger C.T."/>
            <person name="Goker M."/>
            <person name="Salamov A."/>
            <person name="Wisecaver J."/>
            <person name="Long T.M."/>
            <person name="Aerts A.L."/>
            <person name="Barry K."/>
            <person name="Choi C."/>
            <person name="Clum A."/>
            <person name="Coughlan A.Y."/>
            <person name="Deshpande S."/>
            <person name="Douglass A.P."/>
            <person name="Hanson S.J."/>
            <person name="Klenk H.-P."/>
            <person name="Labutti K."/>
            <person name="Lapidus A."/>
            <person name="Lindquist E."/>
            <person name="Lipzen A."/>
            <person name="Meier-Kolthoff J.P."/>
            <person name="Ohm R.A."/>
            <person name="Otillar R.P."/>
            <person name="Pangilinan J."/>
            <person name="Peng Y."/>
            <person name="Rokas A."/>
            <person name="Rosa C.A."/>
            <person name="Scheuner C."/>
            <person name="Sibirny A.A."/>
            <person name="Slot J.C."/>
            <person name="Stielow J.B."/>
            <person name="Sun H."/>
            <person name="Kurtzman C.P."/>
            <person name="Blackwell M."/>
            <person name="Grigoriev I.V."/>
            <person name="Jeffries T.W."/>
        </authorList>
    </citation>
    <scope>NUCLEOTIDE SEQUENCE [LARGE SCALE GENOMIC DNA]</scope>
    <source>
        <strain evidence="9">NRRL Y-12698</strain>
    </source>
</reference>
<name>A0A1E3QPL7_9ASCO</name>
<organism evidence="8 9">
    <name type="scientific">Babjeviella inositovora NRRL Y-12698</name>
    <dbReference type="NCBI Taxonomy" id="984486"/>
    <lineage>
        <taxon>Eukaryota</taxon>
        <taxon>Fungi</taxon>
        <taxon>Dikarya</taxon>
        <taxon>Ascomycota</taxon>
        <taxon>Saccharomycotina</taxon>
        <taxon>Pichiomycetes</taxon>
        <taxon>Serinales incertae sedis</taxon>
        <taxon>Babjeviella</taxon>
    </lineage>
</organism>
<evidence type="ECO:0000256" key="4">
    <source>
        <dbReference type="ARBA" id="ARBA00023128"/>
    </source>
</evidence>
<dbReference type="GeneID" id="30149136"/>
<keyword evidence="9" id="KW-1185">Reference proteome</keyword>
<feature type="non-terminal residue" evidence="8">
    <location>
        <position position="1"/>
    </location>
</feature>
<dbReference type="Gene3D" id="6.10.330.20">
    <property type="match status" value="1"/>
</dbReference>
<sequence length="195" mass="22486">DVPLKEPIVPTIKNVRVREDHPLWQFFSEKKFIRTDEDVQSTLGRPWTVPELRRKSFDDLHSLWYICLRERNVLAREIQIGRADGHSYNHLISQSDKIRESMWKIRHVLSERHHAFEAGKEGFAAEQDVYLAEFSAEYVQSASQNLEAETKLARLQTALFGIKTDLDEVDIDRDLSDGFVAGIKYVGGLKAAKYA</sequence>
<dbReference type="PANTHER" id="PTHR21183">
    <property type="entry name" value="RIBOSOMAL PROTEIN L47, MITOCHONDRIAL-RELATED"/>
    <property type="match status" value="1"/>
</dbReference>
<evidence type="ECO:0000256" key="7">
    <source>
        <dbReference type="ARBA" id="ARBA00035399"/>
    </source>
</evidence>